<proteinExistence type="predicted"/>
<dbReference type="AlphaFoldDB" id="A0A7Y9K4U8"/>
<reference evidence="2 3" key="2">
    <citation type="submission" date="2020-08" db="EMBL/GenBank/DDBJ databases">
        <title>The Agave Microbiome: Exploring the role of microbial communities in plant adaptations to desert environments.</title>
        <authorList>
            <person name="Partida-Martinez L.P."/>
        </authorList>
    </citation>
    <scope>NUCLEOTIDE SEQUENCE [LARGE SCALE GENOMIC DNA]</scope>
    <source>
        <strain evidence="2 3">AS2.3</strain>
    </source>
</reference>
<dbReference type="EMBL" id="JACCBY010000011">
    <property type="protein sequence ID" value="NYD92284.1"/>
    <property type="molecule type" value="Genomic_DNA"/>
</dbReference>
<name>A0A7Y9K4U8_9SPHN</name>
<keyword evidence="3" id="KW-1185">Reference proteome</keyword>
<comment type="caution">
    <text evidence="2">The sequence shown here is derived from an EMBL/GenBank/DDBJ whole genome shotgun (WGS) entry which is preliminary data.</text>
</comment>
<reference evidence="2 3" key="1">
    <citation type="submission" date="2020-07" db="EMBL/GenBank/DDBJ databases">
        <authorList>
            <person name="Partida-Martinez L."/>
            <person name="Huntemann M."/>
            <person name="Clum A."/>
            <person name="Wang J."/>
            <person name="Palaniappan K."/>
            <person name="Ritter S."/>
            <person name="Chen I.-M."/>
            <person name="Stamatis D."/>
            <person name="Reddy T."/>
            <person name="O'Malley R."/>
            <person name="Daum C."/>
            <person name="Shapiro N."/>
            <person name="Ivanova N."/>
            <person name="Kyrpides N."/>
            <person name="Woyke T."/>
        </authorList>
    </citation>
    <scope>NUCLEOTIDE SEQUENCE [LARGE SCALE GENOMIC DNA]</scope>
    <source>
        <strain evidence="2 3">AS2.3</strain>
    </source>
</reference>
<accession>A0A7Y9K4U8</accession>
<evidence type="ECO:0000313" key="2">
    <source>
        <dbReference type="EMBL" id="NYD92284.1"/>
    </source>
</evidence>
<feature type="region of interest" description="Disordered" evidence="1">
    <location>
        <begin position="1"/>
        <end position="41"/>
    </location>
</feature>
<sequence>MGRTIKPLPFRGGVGGGGCLTETIARVPHPNPSPEGEGLFS</sequence>
<protein>
    <submittedName>
        <fullName evidence="2">Uncharacterized protein</fullName>
    </submittedName>
</protein>
<gene>
    <name evidence="2" type="ORF">HD841_004106</name>
</gene>
<evidence type="ECO:0000313" key="3">
    <source>
        <dbReference type="Proteomes" id="UP000517753"/>
    </source>
</evidence>
<organism evidence="2 3">
    <name type="scientific">Sphingomonas melonis</name>
    <dbReference type="NCBI Taxonomy" id="152682"/>
    <lineage>
        <taxon>Bacteria</taxon>
        <taxon>Pseudomonadati</taxon>
        <taxon>Pseudomonadota</taxon>
        <taxon>Alphaproteobacteria</taxon>
        <taxon>Sphingomonadales</taxon>
        <taxon>Sphingomonadaceae</taxon>
        <taxon>Sphingomonas</taxon>
    </lineage>
</organism>
<dbReference type="Proteomes" id="UP000517753">
    <property type="component" value="Unassembled WGS sequence"/>
</dbReference>
<evidence type="ECO:0000256" key="1">
    <source>
        <dbReference type="SAM" id="MobiDB-lite"/>
    </source>
</evidence>